<dbReference type="Proteomes" id="UP000663870">
    <property type="component" value="Unassembled WGS sequence"/>
</dbReference>
<name>A0A816H1S3_9BILA</name>
<dbReference type="InterPro" id="IPR011990">
    <property type="entry name" value="TPR-like_helical_dom_sf"/>
</dbReference>
<keyword evidence="2 3" id="KW-0802">TPR repeat</keyword>
<evidence type="ECO:0000313" key="6">
    <source>
        <dbReference type="EMBL" id="CAF1680967.1"/>
    </source>
</evidence>
<dbReference type="PANTHER" id="PTHR44858">
    <property type="entry name" value="TETRATRICOPEPTIDE REPEAT PROTEIN 6"/>
    <property type="match status" value="1"/>
</dbReference>
<feature type="region of interest" description="Disordered" evidence="4">
    <location>
        <begin position="1"/>
        <end position="20"/>
    </location>
</feature>
<comment type="caution">
    <text evidence="6">The sequence shown here is derived from an EMBL/GenBank/DDBJ whole genome shotgun (WGS) entry which is preliminary data.</text>
</comment>
<dbReference type="EMBL" id="CAJNOL010018229">
    <property type="protein sequence ID" value="CAF1680967.1"/>
    <property type="molecule type" value="Genomic_DNA"/>
</dbReference>
<feature type="non-terminal residue" evidence="6">
    <location>
        <position position="1"/>
    </location>
</feature>
<dbReference type="InterPro" id="IPR050498">
    <property type="entry name" value="Ycf3"/>
</dbReference>
<evidence type="ECO:0000256" key="4">
    <source>
        <dbReference type="SAM" id="MobiDB-lite"/>
    </source>
</evidence>
<organism evidence="6 7">
    <name type="scientific">Rotaria sordida</name>
    <dbReference type="NCBI Taxonomy" id="392033"/>
    <lineage>
        <taxon>Eukaryota</taxon>
        <taxon>Metazoa</taxon>
        <taxon>Spiralia</taxon>
        <taxon>Gnathifera</taxon>
        <taxon>Rotifera</taxon>
        <taxon>Eurotatoria</taxon>
        <taxon>Bdelloidea</taxon>
        <taxon>Philodinida</taxon>
        <taxon>Philodinidae</taxon>
        <taxon>Rotaria</taxon>
    </lineage>
</organism>
<dbReference type="SUPFAM" id="SSF48452">
    <property type="entry name" value="TPR-like"/>
    <property type="match status" value="1"/>
</dbReference>
<dbReference type="InterPro" id="IPR019734">
    <property type="entry name" value="TPR_rpt"/>
</dbReference>
<evidence type="ECO:0008006" key="8">
    <source>
        <dbReference type="Google" id="ProtNLM"/>
    </source>
</evidence>
<keyword evidence="7" id="KW-1185">Reference proteome</keyword>
<dbReference type="Gene3D" id="1.25.40.10">
    <property type="entry name" value="Tetratricopeptide repeat domain"/>
    <property type="match status" value="1"/>
</dbReference>
<proteinExistence type="predicted"/>
<protein>
    <recommendedName>
        <fullName evidence="8">Tetratricopeptide repeat protein</fullName>
    </recommendedName>
</protein>
<evidence type="ECO:0000313" key="7">
    <source>
        <dbReference type="Proteomes" id="UP000663870"/>
    </source>
</evidence>
<dbReference type="Proteomes" id="UP000663854">
    <property type="component" value="Unassembled WGS sequence"/>
</dbReference>
<dbReference type="PROSITE" id="PS50005">
    <property type="entry name" value="TPR"/>
    <property type="match status" value="1"/>
</dbReference>
<accession>A0A816H1S3</accession>
<reference evidence="6" key="1">
    <citation type="submission" date="2021-02" db="EMBL/GenBank/DDBJ databases">
        <authorList>
            <person name="Nowell W R."/>
        </authorList>
    </citation>
    <scope>NUCLEOTIDE SEQUENCE</scope>
</reference>
<dbReference type="AlphaFoldDB" id="A0A816H1S3"/>
<evidence type="ECO:0000256" key="2">
    <source>
        <dbReference type="ARBA" id="ARBA00022803"/>
    </source>
</evidence>
<evidence type="ECO:0000256" key="1">
    <source>
        <dbReference type="ARBA" id="ARBA00022737"/>
    </source>
</evidence>
<feature type="repeat" description="TPR" evidence="3">
    <location>
        <begin position="57"/>
        <end position="90"/>
    </location>
</feature>
<sequence>KLQSLSSPEEDELSSVSSSMKMNASSPQQQAIVHSFLEQFDYALSIMERECSYHPTATNYRMLGKLRIKAKRFDDARDAFEKCIQACTNSITDQTIELHGAYLDLSKCLIQLKRYPQAIEQLTILIKLQQPNQNAEAYLQRGIAKMRMFTKNTAHELVKLSSNRRPLLDINKALVIQPNSAEAYLARAAW</sequence>
<evidence type="ECO:0000313" key="5">
    <source>
        <dbReference type="EMBL" id="CAF1569829.1"/>
    </source>
</evidence>
<evidence type="ECO:0000256" key="3">
    <source>
        <dbReference type="PROSITE-ProRule" id="PRU00339"/>
    </source>
</evidence>
<gene>
    <name evidence="6" type="ORF">JXQ802_LOCUS59150</name>
    <name evidence="5" type="ORF">PYM288_LOCUS42493</name>
</gene>
<keyword evidence="1" id="KW-0677">Repeat</keyword>
<dbReference type="PANTHER" id="PTHR44858:SF1">
    <property type="entry name" value="UDP-N-ACETYLGLUCOSAMINE--PEPTIDE N-ACETYLGLUCOSAMINYLTRANSFERASE SPINDLY-RELATED"/>
    <property type="match status" value="1"/>
</dbReference>
<dbReference type="EMBL" id="CAJNOH010016277">
    <property type="protein sequence ID" value="CAF1569829.1"/>
    <property type="molecule type" value="Genomic_DNA"/>
</dbReference>